<dbReference type="Proteomes" id="UP000830167">
    <property type="component" value="Chromosome"/>
</dbReference>
<dbReference type="InterPro" id="IPR006300">
    <property type="entry name" value="FlgB"/>
</dbReference>
<accession>A0ABY4CFP4</accession>
<evidence type="ECO:0000256" key="6">
    <source>
        <dbReference type="PIRNR" id="PIRNR002889"/>
    </source>
</evidence>
<feature type="domain" description="Flagellar basal body rod protein N-terminal" evidence="7">
    <location>
        <begin position="17"/>
        <end position="39"/>
    </location>
</feature>
<comment type="subcellular location">
    <subcellularLocation>
        <location evidence="1 6">Bacterial flagellum basal body</location>
    </subcellularLocation>
</comment>
<evidence type="ECO:0000313" key="9">
    <source>
        <dbReference type="Proteomes" id="UP000830167"/>
    </source>
</evidence>
<dbReference type="Pfam" id="PF00460">
    <property type="entry name" value="Flg_bb_rod"/>
    <property type="match status" value="1"/>
</dbReference>
<gene>
    <name evidence="8" type="primary">flgB</name>
    <name evidence="8" type="ORF">LSG31_15780</name>
</gene>
<protein>
    <recommendedName>
        <fullName evidence="3 6">Flagellar basal body rod protein FlgB</fullName>
    </recommendedName>
</protein>
<dbReference type="NCBIfam" id="TIGR01396">
    <property type="entry name" value="FlgB"/>
    <property type="match status" value="1"/>
</dbReference>
<dbReference type="RefSeq" id="WP_347436039.1">
    <property type="nucleotide sequence ID" value="NZ_CP089291.1"/>
</dbReference>
<keyword evidence="8" id="KW-0966">Cell projection</keyword>
<keyword evidence="8" id="KW-0969">Cilium</keyword>
<evidence type="ECO:0000256" key="5">
    <source>
        <dbReference type="ARBA" id="ARBA00024934"/>
    </source>
</evidence>
<proteinExistence type="inferred from homology"/>
<comment type="function">
    <text evidence="5 6">Structural component of flagellum, the bacterial motility apparatus. Part of the rod structure of flagellar basal body.</text>
</comment>
<dbReference type="PIRSF" id="PIRSF002889">
    <property type="entry name" value="Rod_FlgB"/>
    <property type="match status" value="1"/>
</dbReference>
<keyword evidence="8" id="KW-0282">Flagellum</keyword>
<comment type="similarity">
    <text evidence="2 6">Belongs to the flagella basal body rod proteins family.</text>
</comment>
<evidence type="ECO:0000256" key="2">
    <source>
        <dbReference type="ARBA" id="ARBA00009677"/>
    </source>
</evidence>
<evidence type="ECO:0000256" key="1">
    <source>
        <dbReference type="ARBA" id="ARBA00004117"/>
    </source>
</evidence>
<name>A0ABY4CFP4_9BACL</name>
<evidence type="ECO:0000313" key="8">
    <source>
        <dbReference type="EMBL" id="UOF89351.1"/>
    </source>
</evidence>
<dbReference type="EMBL" id="CP089291">
    <property type="protein sequence ID" value="UOF89351.1"/>
    <property type="molecule type" value="Genomic_DNA"/>
</dbReference>
<keyword evidence="4 6" id="KW-0975">Bacterial flagellum</keyword>
<evidence type="ECO:0000256" key="4">
    <source>
        <dbReference type="ARBA" id="ARBA00023143"/>
    </source>
</evidence>
<comment type="subunit">
    <text evidence="6">The basal body constitutes a major portion of the flagellar organelle and consists of a number of rings mounted on a central rod.</text>
</comment>
<dbReference type="PANTHER" id="PTHR30435">
    <property type="entry name" value="FLAGELLAR PROTEIN"/>
    <property type="match status" value="1"/>
</dbReference>
<evidence type="ECO:0000259" key="7">
    <source>
        <dbReference type="Pfam" id="PF00460"/>
    </source>
</evidence>
<reference evidence="8" key="1">
    <citation type="submission" date="2021-12" db="EMBL/GenBank/DDBJ databases">
        <title>Alicyclobacillaceae gen. nov., sp. nov., isolated from chalcocite enrichment system.</title>
        <authorList>
            <person name="Jiang Z."/>
        </authorList>
    </citation>
    <scope>NUCLEOTIDE SEQUENCE</scope>
    <source>
        <strain evidence="8">MYW30-H2</strain>
    </source>
</reference>
<evidence type="ECO:0000256" key="3">
    <source>
        <dbReference type="ARBA" id="ARBA00014376"/>
    </source>
</evidence>
<dbReference type="InterPro" id="IPR001444">
    <property type="entry name" value="Flag_bb_rod_N"/>
</dbReference>
<dbReference type="PANTHER" id="PTHR30435:SF12">
    <property type="entry name" value="FLAGELLAR BASAL BODY ROD PROTEIN FLGB"/>
    <property type="match status" value="1"/>
</dbReference>
<keyword evidence="9" id="KW-1185">Reference proteome</keyword>
<sequence>MSIFGTPFFTVMEKSLDAATLRQRVYANNIANIDTPGFKRSDVSFERQLQTYLQGNTAGQPLTGFRTDPRHIPIPGSGANMLQPTEYADSNTTVNNNGNNVDIDSEMTLIAKNQIQYNALVEQMNQQFSMLRSAINGGGA</sequence>
<organism evidence="8 9">
    <name type="scientific">Fodinisporobacter ferrooxydans</name>
    <dbReference type="NCBI Taxonomy" id="2901836"/>
    <lineage>
        <taxon>Bacteria</taxon>
        <taxon>Bacillati</taxon>
        <taxon>Bacillota</taxon>
        <taxon>Bacilli</taxon>
        <taxon>Bacillales</taxon>
        <taxon>Alicyclobacillaceae</taxon>
        <taxon>Fodinisporobacter</taxon>
    </lineage>
</organism>